<dbReference type="SMART" id="SM00797">
    <property type="entry name" value="AHS2"/>
    <property type="match status" value="1"/>
</dbReference>
<dbReference type="Pfam" id="PF02682">
    <property type="entry name" value="CT_C_D"/>
    <property type="match status" value="1"/>
</dbReference>
<dbReference type="Pfam" id="PF02785">
    <property type="entry name" value="Biotin_carb_C"/>
    <property type="match status" value="1"/>
</dbReference>
<comment type="function">
    <text evidence="2">This protein is a component of the acetyl coenzyme A carboxylase complex; first, biotin carboxylase catalyzes the carboxylation of the carrier protein and then the transcarboxylase transfers the carboxyl group to form malonyl-CoA.</text>
</comment>
<comment type="catalytic activity">
    <reaction evidence="12">
        <text>N(6)-biotinyl-L-lysyl-[protein] + hydrogencarbonate + ATP = N(6)-carboxybiotinyl-L-lysyl-[protein] + ADP + phosphate + H(+)</text>
        <dbReference type="Rhea" id="RHEA:13501"/>
        <dbReference type="Rhea" id="RHEA-COMP:10505"/>
        <dbReference type="Rhea" id="RHEA-COMP:10506"/>
        <dbReference type="ChEBI" id="CHEBI:15378"/>
        <dbReference type="ChEBI" id="CHEBI:17544"/>
        <dbReference type="ChEBI" id="CHEBI:30616"/>
        <dbReference type="ChEBI" id="CHEBI:43474"/>
        <dbReference type="ChEBI" id="CHEBI:83144"/>
        <dbReference type="ChEBI" id="CHEBI:83145"/>
        <dbReference type="ChEBI" id="CHEBI:456216"/>
        <dbReference type="EC" id="6.3.4.14"/>
    </reaction>
</comment>
<dbReference type="SMART" id="SM00878">
    <property type="entry name" value="Biotin_carb_C"/>
    <property type="match status" value="1"/>
</dbReference>
<keyword evidence="8 17" id="KW-0378">Hydrolase</keyword>
<evidence type="ECO:0000256" key="6">
    <source>
        <dbReference type="ARBA" id="ARBA00022598"/>
    </source>
</evidence>
<dbReference type="InterPro" id="IPR016185">
    <property type="entry name" value="PreATP-grasp_dom_sf"/>
</dbReference>
<evidence type="ECO:0000313" key="18">
    <source>
        <dbReference type="Proteomes" id="UP000001036"/>
    </source>
</evidence>
<keyword evidence="17" id="KW-0456">Lyase</keyword>
<evidence type="ECO:0000256" key="4">
    <source>
        <dbReference type="ARBA" id="ARBA00011750"/>
    </source>
</evidence>
<dbReference type="SMART" id="SM00796">
    <property type="entry name" value="AHS1"/>
    <property type="match status" value="1"/>
</dbReference>
<keyword evidence="18" id="KW-1185">Reference proteome</keyword>
<keyword evidence="6" id="KW-0436">Ligase</keyword>
<dbReference type="PROSITE" id="PS00866">
    <property type="entry name" value="CPSASE_1"/>
    <property type="match status" value="1"/>
</dbReference>
<feature type="domain" description="Biotin carboxylation" evidence="16">
    <location>
        <begin position="1"/>
        <end position="449"/>
    </location>
</feature>
<dbReference type="InterPro" id="IPR011053">
    <property type="entry name" value="Single_hybrid_motif"/>
</dbReference>
<keyword evidence="10" id="KW-0092">Biotin</keyword>
<dbReference type="Proteomes" id="UP000001036">
    <property type="component" value="Chromosome"/>
</dbReference>
<dbReference type="Gene3D" id="3.30.1360.40">
    <property type="match status" value="1"/>
</dbReference>
<dbReference type="InterPro" id="IPR005481">
    <property type="entry name" value="BC-like_N"/>
</dbReference>
<evidence type="ECO:0000256" key="10">
    <source>
        <dbReference type="ARBA" id="ARBA00023267"/>
    </source>
</evidence>
<comment type="pathway">
    <text evidence="3">Lipid metabolism; malonyl-CoA biosynthesis; malonyl-CoA from acetyl-CoA: step 1/1.</text>
</comment>
<evidence type="ECO:0000256" key="13">
    <source>
        <dbReference type="PROSITE-ProRule" id="PRU00409"/>
    </source>
</evidence>
<feature type="domain" description="Lipoyl-binding" evidence="14">
    <location>
        <begin position="1126"/>
        <end position="1204"/>
    </location>
</feature>
<dbReference type="GO" id="GO:0004075">
    <property type="term" value="F:biotin carboxylase activity"/>
    <property type="evidence" value="ECO:0007669"/>
    <property type="project" value="UniProtKB-EC"/>
</dbReference>
<dbReference type="PROSITE" id="PS50968">
    <property type="entry name" value="BIOTINYL_LIPOYL"/>
    <property type="match status" value="1"/>
</dbReference>
<accession>B3PBF6</accession>
<dbReference type="Gene3D" id="2.40.50.100">
    <property type="match status" value="1"/>
</dbReference>
<dbReference type="eggNOG" id="COG0439">
    <property type="taxonomic scope" value="Bacteria"/>
</dbReference>
<dbReference type="NCBIfam" id="TIGR00724">
    <property type="entry name" value="urea_amlyse_rel"/>
    <property type="match status" value="1"/>
</dbReference>
<dbReference type="Gene3D" id="2.40.100.10">
    <property type="entry name" value="Cyclophilin-like"/>
    <property type="match status" value="2"/>
</dbReference>
<comment type="subunit">
    <text evidence="4">Acetyl-CoA carboxylase is a heterohexamer of biotin carboxyl carrier protein, biotin carboxylase and the two subunits of carboxyl transferase in a 2:2 complex.</text>
</comment>
<dbReference type="SUPFAM" id="SSF52440">
    <property type="entry name" value="PreATP-grasp domain"/>
    <property type="match status" value="1"/>
</dbReference>
<sequence length="1205" mass="132721">MFAKVLVANRGAIATRIIRTLKKLNIHAIAIYAESDADSLHVRLADEAWSLGEGAAAHTYLDRQKIIAIARQTGAQAIHPGYGFLSENASFVAECEAADIVFIGPTAEQMITFGLKHKARELAQAAGVPLCPGTDLLPSLEDATQAANCIGYPVMLKSTAGGGGIGMQLCHSDSELIAAFDSVKRLGKNNFADDGVFLEKFIAAARHIEVQVFGDGQGTAVAIGERDCSSQRRNQKVVEECPAPNLPEAQRQAMQQVAEQLLASVCYRNAGTVEFIYDSLDNRFYFLEVNTRLQVEHGVTEEVYSVDLVEWMLKQAAGELGNLRALRAPLSPRGHAIQVRVYAEDPVLNFQPCAGLLSKVEFPATSDQVRIDHWIESGIEVPAYFDPMLAKIIVKGDNRTQALARLDNTLAHTHIYGIETNLGYLRRLLQDDTLVQGKMTTRYLNHFIYQAPRIDVLQGGTQTTIQDYPGRQGYWHVGVPTSGPFDSYSFRLGNRLLNNPQTAAGLEITLQGPLLKFGGATHIVITGAAIEAKLDGKPLSLNQVHAINAGQQLHLGRITTGARAYLCVAGGIQCPDYLGAKSTFTLGQFGGHNGRALRAGDVLALSHDTALLAADTGNLATDTTLPDDLLPTIGNHWELRVIYGPHGAPDFFTDRDINTFFATDWEVHYNSSRTGVRLIGPKPEWARSSGGEAGMHPSNIHDNAYAFGTVDFTGDMPVILGPDGPSLGGFVCPATVITADLWKLGQVRAGDKIRFVPIAIEDAVALEKAQCHTLHSLTARPHDYQPVVPDTPIVQTLPAEEFGEDIVYRVAGDHFLLVEYGPLELDIQLRFRAHALMQWLEKNSLPGLRELTPGIRSLQIHYDSQQLALPLLLAHLKQAEQALITQLAELRVPSRIVHLPLSWDDEACQIAIQKYMQSVRANAPWCPSNLEFIRRINGLDSIEAVKDIVFNASYLVMGLGDVYLGAPVATPVDPRHRLVTTKYNPARTWTAENSVGIGGSYLCIYGMEGPGGYQFVGRTLQMWNRYRKTREFQQPWLLNFFDQIRFYPVSAEELQRIRRDFPQGRYNITIEDSSFSLSEYQHFIDQQADSINNFKHQREQAFDQELARWHANGQFNYEQAEIVEDSEETELPEDAIRIDSSVSGSVWQTQVKVGQAVNAGDILLILESMKMEINITAPCAGTVTHLLKTDGARVQAGQTLVVLGN</sequence>
<dbReference type="SUPFAM" id="SSF50891">
    <property type="entry name" value="Cyclophilin-like"/>
    <property type="match status" value="2"/>
</dbReference>
<dbReference type="PROSITE" id="PS00867">
    <property type="entry name" value="CPSASE_2"/>
    <property type="match status" value="1"/>
</dbReference>
<dbReference type="Pfam" id="PF02626">
    <property type="entry name" value="CT_A_B"/>
    <property type="match status" value="1"/>
</dbReference>
<dbReference type="SUPFAM" id="SSF51230">
    <property type="entry name" value="Single hybrid motif"/>
    <property type="match status" value="1"/>
</dbReference>
<dbReference type="HOGENOM" id="CLU_002162_3_1_6"/>
<evidence type="ECO:0000256" key="1">
    <source>
        <dbReference type="ARBA" id="ARBA00001953"/>
    </source>
</evidence>
<dbReference type="InterPro" id="IPR003778">
    <property type="entry name" value="CT_A_B"/>
</dbReference>
<dbReference type="InterPro" id="IPR003833">
    <property type="entry name" value="CT_C_D"/>
</dbReference>
<protein>
    <recommendedName>
        <fullName evidence="5">Biotin carboxylase</fullName>
    </recommendedName>
    <alternativeName>
        <fullName evidence="11">Acetyl-coenzyme A carboxylase biotin carboxylase subunit A</fullName>
    </alternativeName>
</protein>
<dbReference type="InterPro" id="IPR050856">
    <property type="entry name" value="Biotin_carboxylase_complex"/>
</dbReference>
<gene>
    <name evidence="17" type="ordered locus">CJA_2723</name>
</gene>
<dbReference type="GO" id="GO:0046872">
    <property type="term" value="F:metal ion binding"/>
    <property type="evidence" value="ECO:0007669"/>
    <property type="project" value="InterPro"/>
</dbReference>
<dbReference type="SUPFAM" id="SSF56059">
    <property type="entry name" value="Glutathione synthetase ATP-binding domain-like"/>
    <property type="match status" value="1"/>
</dbReference>
<evidence type="ECO:0000256" key="8">
    <source>
        <dbReference type="ARBA" id="ARBA00022801"/>
    </source>
</evidence>
<dbReference type="FunFam" id="3.40.50.20:FF:000010">
    <property type="entry name" value="Propionyl-CoA carboxylase subunit alpha"/>
    <property type="match status" value="1"/>
</dbReference>
<dbReference type="EMBL" id="CP000934">
    <property type="protein sequence ID" value="ACE84124.1"/>
    <property type="molecule type" value="Genomic_DNA"/>
</dbReference>
<dbReference type="STRING" id="498211.CJA_2723"/>
<dbReference type="RefSeq" id="WP_012488317.1">
    <property type="nucleotide sequence ID" value="NC_010995.1"/>
</dbReference>
<evidence type="ECO:0000256" key="9">
    <source>
        <dbReference type="ARBA" id="ARBA00022840"/>
    </source>
</evidence>
<evidence type="ECO:0000259" key="15">
    <source>
        <dbReference type="PROSITE" id="PS50975"/>
    </source>
</evidence>
<dbReference type="Pfam" id="PF00289">
    <property type="entry name" value="Biotin_carb_N"/>
    <property type="match status" value="1"/>
</dbReference>
<evidence type="ECO:0000256" key="2">
    <source>
        <dbReference type="ARBA" id="ARBA00003761"/>
    </source>
</evidence>
<dbReference type="PROSITE" id="PS50979">
    <property type="entry name" value="BC"/>
    <property type="match status" value="1"/>
</dbReference>
<dbReference type="AlphaFoldDB" id="B3PBF6"/>
<keyword evidence="7 13" id="KW-0547">Nucleotide-binding</keyword>
<evidence type="ECO:0000256" key="3">
    <source>
        <dbReference type="ARBA" id="ARBA00004956"/>
    </source>
</evidence>
<dbReference type="SUPFAM" id="SSF51246">
    <property type="entry name" value="Rudiment single hybrid motif"/>
    <property type="match status" value="1"/>
</dbReference>
<evidence type="ECO:0000256" key="11">
    <source>
        <dbReference type="ARBA" id="ARBA00033786"/>
    </source>
</evidence>
<evidence type="ECO:0000256" key="7">
    <source>
        <dbReference type="ARBA" id="ARBA00022741"/>
    </source>
</evidence>
<comment type="cofactor">
    <cofactor evidence="1">
        <name>biotin</name>
        <dbReference type="ChEBI" id="CHEBI:57586"/>
    </cofactor>
</comment>
<dbReference type="InterPro" id="IPR005482">
    <property type="entry name" value="Biotin_COase_C"/>
</dbReference>
<dbReference type="InterPro" id="IPR011054">
    <property type="entry name" value="Rudment_hybrid_motif"/>
</dbReference>
<feature type="domain" description="ATP-grasp" evidence="15">
    <location>
        <begin position="120"/>
        <end position="317"/>
    </location>
</feature>
<dbReference type="CDD" id="cd06850">
    <property type="entry name" value="biotinyl_domain"/>
    <property type="match status" value="1"/>
</dbReference>
<dbReference type="Pfam" id="PF00364">
    <property type="entry name" value="Biotin_lipoyl"/>
    <property type="match status" value="1"/>
</dbReference>
<dbReference type="PROSITE" id="PS50975">
    <property type="entry name" value="ATP_GRASP"/>
    <property type="match status" value="1"/>
</dbReference>
<dbReference type="eggNOG" id="COG1984">
    <property type="taxonomic scope" value="Bacteria"/>
</dbReference>
<dbReference type="eggNOG" id="COG2049">
    <property type="taxonomic scope" value="Bacteria"/>
</dbReference>
<dbReference type="InterPro" id="IPR011764">
    <property type="entry name" value="Biotin_carboxylation_dom"/>
</dbReference>
<dbReference type="GO" id="GO:0005524">
    <property type="term" value="F:ATP binding"/>
    <property type="evidence" value="ECO:0007669"/>
    <property type="project" value="UniProtKB-UniRule"/>
</dbReference>
<evidence type="ECO:0000259" key="14">
    <source>
        <dbReference type="PROSITE" id="PS50968"/>
    </source>
</evidence>
<dbReference type="Pfam" id="PF02786">
    <property type="entry name" value="CPSase_L_D2"/>
    <property type="match status" value="1"/>
</dbReference>
<dbReference type="OrthoDB" id="9763189at2"/>
<name>B3PBF6_CELJU</name>
<evidence type="ECO:0000259" key="16">
    <source>
        <dbReference type="PROSITE" id="PS50979"/>
    </source>
</evidence>
<organism evidence="17 18">
    <name type="scientific">Cellvibrio japonicus (strain Ueda107)</name>
    <name type="common">Pseudomonas fluorescens subsp. cellulosa</name>
    <dbReference type="NCBI Taxonomy" id="498211"/>
    <lineage>
        <taxon>Bacteria</taxon>
        <taxon>Pseudomonadati</taxon>
        <taxon>Pseudomonadota</taxon>
        <taxon>Gammaproteobacteria</taxon>
        <taxon>Cellvibrionales</taxon>
        <taxon>Cellvibrionaceae</taxon>
        <taxon>Cellvibrio</taxon>
    </lineage>
</organism>
<reference evidence="17 18" key="1">
    <citation type="journal article" date="2008" name="J. Bacteriol.">
        <title>Insights into plant cell wall degradation from the genome sequence of the soil bacterium Cellvibrio japonicus.</title>
        <authorList>
            <person name="Deboy R.T."/>
            <person name="Mongodin E.F."/>
            <person name="Fouts D.E."/>
            <person name="Tailford L.E."/>
            <person name="Khouri H."/>
            <person name="Emerson J.B."/>
            <person name="Mohamoud Y."/>
            <person name="Watkins K."/>
            <person name="Henrissat B."/>
            <person name="Gilbert H.J."/>
            <person name="Nelson K.E."/>
        </authorList>
    </citation>
    <scope>NUCLEOTIDE SEQUENCE [LARGE SCALE GENOMIC DNA]</scope>
    <source>
        <strain evidence="17 18">Ueda107</strain>
    </source>
</reference>
<proteinExistence type="predicted"/>
<dbReference type="PANTHER" id="PTHR18866">
    <property type="entry name" value="CARBOXYLASE:PYRUVATE/ACETYL-COA/PROPIONYL-COA CARBOXYLASE"/>
    <property type="match status" value="1"/>
</dbReference>
<dbReference type="GO" id="GO:0016787">
    <property type="term" value="F:hydrolase activity"/>
    <property type="evidence" value="ECO:0007669"/>
    <property type="project" value="UniProtKB-KW"/>
</dbReference>
<dbReference type="KEGG" id="cja:CJA_2723"/>
<dbReference type="InterPro" id="IPR000089">
    <property type="entry name" value="Biotin_lipoyl"/>
</dbReference>
<dbReference type="InterPro" id="IPR005479">
    <property type="entry name" value="CPAse_ATP-bd"/>
</dbReference>
<dbReference type="SUPFAM" id="SSF160467">
    <property type="entry name" value="PH0987 N-terminal domain-like"/>
    <property type="match status" value="1"/>
</dbReference>
<evidence type="ECO:0000256" key="12">
    <source>
        <dbReference type="ARBA" id="ARBA00048600"/>
    </source>
</evidence>
<evidence type="ECO:0000256" key="5">
    <source>
        <dbReference type="ARBA" id="ARBA00017242"/>
    </source>
</evidence>
<evidence type="ECO:0000313" key="17">
    <source>
        <dbReference type="EMBL" id="ACE84124.1"/>
    </source>
</evidence>
<keyword evidence="9 13" id="KW-0067">ATP-binding</keyword>
<dbReference type="GO" id="GO:0016829">
    <property type="term" value="F:lyase activity"/>
    <property type="evidence" value="ECO:0007669"/>
    <property type="project" value="UniProtKB-KW"/>
</dbReference>
<dbReference type="NCBIfam" id="TIGR02712">
    <property type="entry name" value="urea_carbox"/>
    <property type="match status" value="1"/>
</dbReference>
<dbReference type="InterPro" id="IPR014084">
    <property type="entry name" value="Urea_COase"/>
</dbReference>
<dbReference type="Gene3D" id="3.30.470.20">
    <property type="entry name" value="ATP-grasp fold, B domain"/>
    <property type="match status" value="1"/>
</dbReference>
<dbReference type="InterPro" id="IPR029000">
    <property type="entry name" value="Cyclophilin-like_dom_sf"/>
</dbReference>
<dbReference type="eggNOG" id="COG4770">
    <property type="taxonomic scope" value="Bacteria"/>
</dbReference>
<dbReference type="PANTHER" id="PTHR18866:SF128">
    <property type="entry name" value="UREA AMIDOLYASE"/>
    <property type="match status" value="1"/>
</dbReference>
<dbReference type="InterPro" id="IPR011761">
    <property type="entry name" value="ATP-grasp"/>
</dbReference>